<dbReference type="AlphaFoldDB" id="A0A1Q9DBV5"/>
<feature type="compositionally biased region" description="Polar residues" evidence="1">
    <location>
        <begin position="161"/>
        <end position="176"/>
    </location>
</feature>
<dbReference type="Proteomes" id="UP000186817">
    <property type="component" value="Unassembled WGS sequence"/>
</dbReference>
<dbReference type="PROSITE" id="PS00141">
    <property type="entry name" value="ASP_PROTEASE"/>
    <property type="match status" value="1"/>
</dbReference>
<proteinExistence type="predicted"/>
<comment type="caution">
    <text evidence="2">The sequence shown here is derived from an EMBL/GenBank/DDBJ whole genome shotgun (WGS) entry which is preliminary data.</text>
</comment>
<evidence type="ECO:0000313" key="2">
    <source>
        <dbReference type="EMBL" id="OLP92585.1"/>
    </source>
</evidence>
<dbReference type="EMBL" id="LSRX01000615">
    <property type="protein sequence ID" value="OLP92585.1"/>
    <property type="molecule type" value="Genomic_DNA"/>
</dbReference>
<feature type="region of interest" description="Disordered" evidence="1">
    <location>
        <begin position="309"/>
        <end position="330"/>
    </location>
</feature>
<dbReference type="OrthoDB" id="447226at2759"/>
<feature type="region of interest" description="Disordered" evidence="1">
    <location>
        <begin position="1"/>
        <end position="25"/>
    </location>
</feature>
<dbReference type="InterPro" id="IPR001969">
    <property type="entry name" value="Aspartic_peptidase_AS"/>
</dbReference>
<feature type="region of interest" description="Disordered" evidence="1">
    <location>
        <begin position="373"/>
        <end position="412"/>
    </location>
</feature>
<feature type="compositionally biased region" description="Basic residues" evidence="1">
    <location>
        <begin position="378"/>
        <end position="389"/>
    </location>
</feature>
<feature type="compositionally biased region" description="Polar residues" evidence="1">
    <location>
        <begin position="1"/>
        <end position="10"/>
    </location>
</feature>
<dbReference type="GO" id="GO:0006508">
    <property type="term" value="P:proteolysis"/>
    <property type="evidence" value="ECO:0007669"/>
    <property type="project" value="InterPro"/>
</dbReference>
<organism evidence="2 3">
    <name type="scientific">Symbiodinium microadriaticum</name>
    <name type="common">Dinoflagellate</name>
    <name type="synonym">Zooxanthella microadriatica</name>
    <dbReference type="NCBI Taxonomy" id="2951"/>
    <lineage>
        <taxon>Eukaryota</taxon>
        <taxon>Sar</taxon>
        <taxon>Alveolata</taxon>
        <taxon>Dinophyceae</taxon>
        <taxon>Suessiales</taxon>
        <taxon>Symbiodiniaceae</taxon>
        <taxon>Symbiodinium</taxon>
    </lineage>
</organism>
<feature type="region of interest" description="Disordered" evidence="1">
    <location>
        <begin position="140"/>
        <end position="211"/>
    </location>
</feature>
<keyword evidence="3" id="KW-1185">Reference proteome</keyword>
<gene>
    <name evidence="2" type="ORF">AK812_SmicGene25591</name>
</gene>
<protein>
    <submittedName>
        <fullName evidence="2">Uncharacterized protein</fullName>
    </submittedName>
</protein>
<name>A0A1Q9DBV5_SYMMI</name>
<feature type="compositionally biased region" description="Low complexity" evidence="1">
    <location>
        <begin position="390"/>
        <end position="405"/>
    </location>
</feature>
<evidence type="ECO:0000313" key="3">
    <source>
        <dbReference type="Proteomes" id="UP000186817"/>
    </source>
</evidence>
<dbReference type="GO" id="GO:0004190">
    <property type="term" value="F:aspartic-type endopeptidase activity"/>
    <property type="evidence" value="ECO:0007669"/>
    <property type="project" value="InterPro"/>
</dbReference>
<reference evidence="2 3" key="1">
    <citation type="submission" date="2016-02" db="EMBL/GenBank/DDBJ databases">
        <title>Genome analysis of coral dinoflagellate symbionts highlights evolutionary adaptations to a symbiotic lifestyle.</title>
        <authorList>
            <person name="Aranda M."/>
            <person name="Li Y."/>
            <person name="Liew Y.J."/>
            <person name="Baumgarten S."/>
            <person name="Simakov O."/>
            <person name="Wilson M."/>
            <person name="Piel J."/>
            <person name="Ashoor H."/>
            <person name="Bougouffa S."/>
            <person name="Bajic V.B."/>
            <person name="Ryu T."/>
            <person name="Ravasi T."/>
            <person name="Bayer T."/>
            <person name="Micklem G."/>
            <person name="Kim H."/>
            <person name="Bhak J."/>
            <person name="Lajeunesse T.C."/>
            <person name="Voolstra C.R."/>
        </authorList>
    </citation>
    <scope>NUCLEOTIDE SEQUENCE [LARGE SCALE GENOMIC DNA]</scope>
    <source>
        <strain evidence="2 3">CCMP2467</strain>
    </source>
</reference>
<feature type="compositionally biased region" description="Low complexity" evidence="1">
    <location>
        <begin position="190"/>
        <end position="200"/>
    </location>
</feature>
<accession>A0A1Q9DBV5</accession>
<evidence type="ECO:0000256" key="1">
    <source>
        <dbReference type="SAM" id="MobiDB-lite"/>
    </source>
</evidence>
<sequence>MTSGAEQPNGLSKGREGVPSWDGTPSSFQAFAESAELFEQSTPFHKRYLCGPRLQAELTGAARRHVVGQRADWLSHNQGVHTLLQHLRQCLGRPQLPELTDLLTQYFKGSRRLQGESMGNYISRKCELYIRAQQAMRRVQPHHGRTDSRAGGSVTGWPSAWTGSNWNSRRTSVDSQATEEDANADPPVQAAAPTAATTTTAEDDTEGPQWNWSRNGQWQAWDWSWNSTWQGSTWSYNSGGSYEARESSPLPELVPEFVQAWYLLQDAGLEQNEKNLVLTAIKGSMSLQQVAQELRTQFPEIELRRRDQQRRHHSYWGQAEEDEDSGNDANQETDMVFSAEQELNEEGYALWSSAATEAETALAALQGARRTLKDARARQHQVKMNRKYFRGSTGASRSSGSTSTRDGADYKKPPDAMAPFVCYASAGVVTGSPTEETQQALAAEMTTTQEAIMQGKCVLDSGATRSLGSARAIEQVMRLSADAVANIDVTDCPKFGFGNSSEETCVSTVHFKVKAQGQDGTLKVHALSGGEGPSLKAYVQSARVPTENVE</sequence>